<protein>
    <recommendedName>
        <fullName evidence="2">Acyltransferase 3 domain-containing protein</fullName>
    </recommendedName>
</protein>
<dbReference type="PANTHER" id="PTHR23028">
    <property type="entry name" value="ACETYLTRANSFERASE"/>
    <property type="match status" value="1"/>
</dbReference>
<gene>
    <name evidence="3" type="ORF">A8C56_06575</name>
</gene>
<feature type="transmembrane region" description="Helical" evidence="1">
    <location>
        <begin position="39"/>
        <end position="56"/>
    </location>
</feature>
<feature type="transmembrane region" description="Helical" evidence="1">
    <location>
        <begin position="275"/>
        <end position="294"/>
    </location>
</feature>
<reference evidence="3 4" key="1">
    <citation type="submission" date="2016-05" db="EMBL/GenBank/DDBJ databases">
        <title>Niabella ginsenosidivorans BS26 whole genome sequencing.</title>
        <authorList>
            <person name="Im W.T."/>
            <person name="Siddiqi M.Z."/>
        </authorList>
    </citation>
    <scope>NUCLEOTIDE SEQUENCE [LARGE SCALE GENOMIC DNA]</scope>
    <source>
        <strain evidence="3 4">BS26</strain>
    </source>
</reference>
<evidence type="ECO:0000313" key="3">
    <source>
        <dbReference type="EMBL" id="ANH80688.1"/>
    </source>
</evidence>
<feature type="transmembrane region" description="Helical" evidence="1">
    <location>
        <begin position="300"/>
        <end position="320"/>
    </location>
</feature>
<dbReference type="OrthoDB" id="9796461at2"/>
<feature type="transmembrane region" description="Helical" evidence="1">
    <location>
        <begin position="76"/>
        <end position="100"/>
    </location>
</feature>
<keyword evidence="4" id="KW-1185">Reference proteome</keyword>
<feature type="transmembrane region" description="Helical" evidence="1">
    <location>
        <begin position="169"/>
        <end position="186"/>
    </location>
</feature>
<dbReference type="InterPro" id="IPR002656">
    <property type="entry name" value="Acyl_transf_3_dom"/>
</dbReference>
<dbReference type="STRING" id="1176587.A8C56_06575"/>
<feature type="transmembrane region" description="Helical" evidence="1">
    <location>
        <begin position="198"/>
        <end position="216"/>
    </location>
</feature>
<keyword evidence="1" id="KW-1133">Transmembrane helix</keyword>
<dbReference type="GO" id="GO:0016747">
    <property type="term" value="F:acyltransferase activity, transferring groups other than amino-acyl groups"/>
    <property type="evidence" value="ECO:0007669"/>
    <property type="project" value="InterPro"/>
</dbReference>
<feature type="domain" description="Acyltransferase 3" evidence="2">
    <location>
        <begin position="11"/>
        <end position="315"/>
    </location>
</feature>
<dbReference type="Pfam" id="PF01757">
    <property type="entry name" value="Acyl_transf_3"/>
    <property type="match status" value="1"/>
</dbReference>
<dbReference type="EMBL" id="CP015772">
    <property type="protein sequence ID" value="ANH80688.1"/>
    <property type="molecule type" value="Genomic_DNA"/>
</dbReference>
<proteinExistence type="predicted"/>
<organism evidence="3 4">
    <name type="scientific">Niabella ginsenosidivorans</name>
    <dbReference type="NCBI Taxonomy" id="1176587"/>
    <lineage>
        <taxon>Bacteria</taxon>
        <taxon>Pseudomonadati</taxon>
        <taxon>Bacteroidota</taxon>
        <taxon>Chitinophagia</taxon>
        <taxon>Chitinophagales</taxon>
        <taxon>Chitinophagaceae</taxon>
        <taxon>Niabella</taxon>
    </lineage>
</organism>
<dbReference type="AlphaFoldDB" id="A0A1A9HZ56"/>
<keyword evidence="1" id="KW-0472">Membrane</keyword>
<keyword evidence="1" id="KW-0812">Transmembrane</keyword>
<dbReference type="RefSeq" id="WP_067753602.1">
    <property type="nucleotide sequence ID" value="NZ_CP015772.1"/>
</dbReference>
<dbReference type="InterPro" id="IPR050879">
    <property type="entry name" value="Acyltransferase_3"/>
</dbReference>
<sequence length="332" mass="38243">MQVSDSRYTNSFDFLRILGAVGIAYLHSYDLLQREKINLSVIILGMFFTVSGYLIAKSADRSTSIANYLWKRVLRIQPLLVVVCLMTVFILGPVFTKLSISDYFRSSATWQYFRTVFPVFGIQYSLPGVFKSNIAESGVNGSLWTLVLEERAYLIMVPFLFLKKARKNLFAAFVVLLNIIYLLYYYHIGGLGSHFFDAYRMQYYVLFFNSALFYFFKFPFSKINSFATIVIVAVVYFFVQKSIFATLYLLPFLTLLIGNKKTLFSQVAKKGDITYGLYVLAFPVQQSLIALFNNDLQPQVLLFLTLLICTPLAYLSWHFIEQPFLSLRNKVS</sequence>
<dbReference type="Proteomes" id="UP000077667">
    <property type="component" value="Chromosome"/>
</dbReference>
<accession>A0A1A9HZ56</accession>
<evidence type="ECO:0000259" key="2">
    <source>
        <dbReference type="Pfam" id="PF01757"/>
    </source>
</evidence>
<name>A0A1A9HZ56_9BACT</name>
<evidence type="ECO:0000313" key="4">
    <source>
        <dbReference type="Proteomes" id="UP000077667"/>
    </source>
</evidence>
<evidence type="ECO:0000256" key="1">
    <source>
        <dbReference type="SAM" id="Phobius"/>
    </source>
</evidence>
<dbReference type="PANTHER" id="PTHR23028:SF134">
    <property type="entry name" value="PUTATIVE (AFU_ORTHOLOGUE AFUA_4G08520)-RELATED"/>
    <property type="match status" value="1"/>
</dbReference>
<dbReference type="KEGG" id="nia:A8C56_06575"/>